<dbReference type="Proteomes" id="UP001157733">
    <property type="component" value="Chromosome"/>
</dbReference>
<accession>A0ABM9HB01</accession>
<dbReference type="PANTHER" id="PTHR11579">
    <property type="entry name" value="PROTEIN-L-ISOASPARTATE O-METHYLTRANSFERASE"/>
    <property type="match status" value="1"/>
</dbReference>
<gene>
    <name evidence="7 8" type="primary">pcm</name>
    <name evidence="8" type="ORF">NSPWAT_0444</name>
</gene>
<evidence type="ECO:0000313" key="8">
    <source>
        <dbReference type="EMBL" id="CAI2717303.1"/>
    </source>
</evidence>
<evidence type="ECO:0000313" key="9">
    <source>
        <dbReference type="Proteomes" id="UP001157733"/>
    </source>
</evidence>
<dbReference type="InterPro" id="IPR000682">
    <property type="entry name" value="PCMT"/>
</dbReference>
<comment type="subcellular location">
    <subcellularLocation>
        <location evidence="1 7">Cytoplasm</location>
    </subcellularLocation>
</comment>
<keyword evidence="4 7" id="KW-0489">Methyltransferase</keyword>
<keyword evidence="3 7" id="KW-0963">Cytoplasm</keyword>
<dbReference type="Gene3D" id="3.40.50.150">
    <property type="entry name" value="Vaccinia Virus protein VP39"/>
    <property type="match status" value="1"/>
</dbReference>
<comment type="catalytic activity">
    <reaction evidence="7">
        <text>[protein]-L-isoaspartate + S-adenosyl-L-methionine = [protein]-L-isoaspartate alpha-methyl ester + S-adenosyl-L-homocysteine</text>
        <dbReference type="Rhea" id="RHEA:12705"/>
        <dbReference type="Rhea" id="RHEA-COMP:12143"/>
        <dbReference type="Rhea" id="RHEA-COMP:12144"/>
        <dbReference type="ChEBI" id="CHEBI:57856"/>
        <dbReference type="ChEBI" id="CHEBI:59789"/>
        <dbReference type="ChEBI" id="CHEBI:90596"/>
        <dbReference type="ChEBI" id="CHEBI:90598"/>
        <dbReference type="EC" id="2.1.1.77"/>
    </reaction>
</comment>
<dbReference type="NCBIfam" id="NF001453">
    <property type="entry name" value="PRK00312.1"/>
    <property type="match status" value="1"/>
</dbReference>
<evidence type="ECO:0000256" key="7">
    <source>
        <dbReference type="HAMAP-Rule" id="MF_00090"/>
    </source>
</evidence>
<evidence type="ECO:0000256" key="4">
    <source>
        <dbReference type="ARBA" id="ARBA00022603"/>
    </source>
</evidence>
<name>A0ABM9HB01_9BACT</name>
<dbReference type="CDD" id="cd02440">
    <property type="entry name" value="AdoMet_MTases"/>
    <property type="match status" value="1"/>
</dbReference>
<feature type="active site" evidence="7">
    <location>
        <position position="69"/>
    </location>
</feature>
<comment type="similarity">
    <text evidence="2 7">Belongs to the methyltransferase superfamily. L-isoaspartyl/D-aspartyl protein methyltransferase family.</text>
</comment>
<dbReference type="SUPFAM" id="SSF53335">
    <property type="entry name" value="S-adenosyl-L-methionine-dependent methyltransferases"/>
    <property type="match status" value="1"/>
</dbReference>
<comment type="function">
    <text evidence="7">Catalyzes the methyl esterification of L-isoaspartyl residues in peptides and proteins that result from spontaneous decomposition of normal L-aspartyl and L-asparaginyl residues. It plays a role in the repair and/or degradation of damaged proteins.</text>
</comment>
<dbReference type="HAMAP" id="MF_00090">
    <property type="entry name" value="PIMT"/>
    <property type="match status" value="1"/>
</dbReference>
<dbReference type="PANTHER" id="PTHR11579:SF0">
    <property type="entry name" value="PROTEIN-L-ISOASPARTATE(D-ASPARTATE) O-METHYLTRANSFERASE"/>
    <property type="match status" value="1"/>
</dbReference>
<dbReference type="InterPro" id="IPR029063">
    <property type="entry name" value="SAM-dependent_MTases_sf"/>
</dbReference>
<proteinExistence type="inferred from homology"/>
<protein>
    <recommendedName>
        <fullName evidence="7">Protein-L-isoaspartate O-methyltransferase</fullName>
        <ecNumber evidence="7">2.1.1.77</ecNumber>
    </recommendedName>
    <alternativeName>
        <fullName evidence="7">L-isoaspartyl protein carboxyl methyltransferase</fullName>
    </alternativeName>
    <alternativeName>
        <fullName evidence="7">Protein L-isoaspartyl methyltransferase</fullName>
    </alternativeName>
    <alternativeName>
        <fullName evidence="7">Protein-beta-aspartate methyltransferase</fullName>
        <shortName evidence="7">PIMT</shortName>
    </alternativeName>
</protein>
<dbReference type="EMBL" id="OX336137">
    <property type="protein sequence ID" value="CAI2717303.1"/>
    <property type="molecule type" value="Genomic_DNA"/>
</dbReference>
<evidence type="ECO:0000256" key="3">
    <source>
        <dbReference type="ARBA" id="ARBA00022490"/>
    </source>
</evidence>
<evidence type="ECO:0000256" key="5">
    <source>
        <dbReference type="ARBA" id="ARBA00022679"/>
    </source>
</evidence>
<dbReference type="GO" id="GO:0004719">
    <property type="term" value="F:protein-L-isoaspartate (D-aspartate) O-methyltransferase activity"/>
    <property type="evidence" value="ECO:0007669"/>
    <property type="project" value="UniProtKB-EC"/>
</dbReference>
<organism evidence="8 9">
    <name type="scientific">Nitrospina watsonii</name>
    <dbReference type="NCBI Taxonomy" id="1323948"/>
    <lineage>
        <taxon>Bacteria</taxon>
        <taxon>Pseudomonadati</taxon>
        <taxon>Nitrospinota/Tectimicrobiota group</taxon>
        <taxon>Nitrospinota</taxon>
        <taxon>Nitrospinia</taxon>
        <taxon>Nitrospinales</taxon>
        <taxon>Nitrospinaceae</taxon>
        <taxon>Nitrospina</taxon>
    </lineage>
</organism>
<dbReference type="EC" id="2.1.1.77" evidence="7"/>
<keyword evidence="9" id="KW-1185">Reference proteome</keyword>
<keyword evidence="5 7" id="KW-0808">Transferase</keyword>
<keyword evidence="6 7" id="KW-0949">S-adenosyl-L-methionine</keyword>
<dbReference type="NCBIfam" id="TIGR00080">
    <property type="entry name" value="pimt"/>
    <property type="match status" value="1"/>
</dbReference>
<dbReference type="Pfam" id="PF01135">
    <property type="entry name" value="PCMT"/>
    <property type="match status" value="1"/>
</dbReference>
<dbReference type="RefSeq" id="WP_282010253.1">
    <property type="nucleotide sequence ID" value="NZ_OX336137.1"/>
</dbReference>
<reference evidence="8 9" key="1">
    <citation type="submission" date="2022-09" db="EMBL/GenBank/DDBJ databases">
        <authorList>
            <person name="Kop L."/>
        </authorList>
    </citation>
    <scope>NUCLEOTIDE SEQUENCE [LARGE SCALE GENOMIC DNA]</scope>
    <source>
        <strain evidence="8 9">347</strain>
    </source>
</reference>
<evidence type="ECO:0000256" key="2">
    <source>
        <dbReference type="ARBA" id="ARBA00005369"/>
    </source>
</evidence>
<sequence>MSLTTRSPHEYSGRRQKMVEEQLIDRGIRDLSVLEAMSRLPRHLFVEPSFQHKAYGDHPLPIGDSQTISQPYIVAAMTEALALKGPERVLEIGTGSGYQTALLAEMAAQVFTVERIKSLGRQAKQILDGLGYTNINYKIFDGTYGWRDQGPYDAILVTAAAPDVPKTLLEQLKDGGRMVLPIGDSEQQELIRVTVHNGVAQKTMLNHCLFVPLVGKYGWPEEE</sequence>
<dbReference type="GO" id="GO:0032259">
    <property type="term" value="P:methylation"/>
    <property type="evidence" value="ECO:0007669"/>
    <property type="project" value="UniProtKB-KW"/>
</dbReference>
<evidence type="ECO:0000256" key="1">
    <source>
        <dbReference type="ARBA" id="ARBA00004496"/>
    </source>
</evidence>
<evidence type="ECO:0000256" key="6">
    <source>
        <dbReference type="ARBA" id="ARBA00022691"/>
    </source>
</evidence>